<dbReference type="VEuPathDB" id="FungiDB:RhiirFUN_019579"/>
<proteinExistence type="predicted"/>
<name>A0A2I1HFG8_9GLOM</name>
<gene>
    <name evidence="2" type="ORF">RhiirA4_478825</name>
</gene>
<organism evidence="2 3">
    <name type="scientific">Rhizophagus irregularis</name>
    <dbReference type="NCBI Taxonomy" id="588596"/>
    <lineage>
        <taxon>Eukaryota</taxon>
        <taxon>Fungi</taxon>
        <taxon>Fungi incertae sedis</taxon>
        <taxon>Mucoromycota</taxon>
        <taxon>Glomeromycotina</taxon>
        <taxon>Glomeromycetes</taxon>
        <taxon>Glomerales</taxon>
        <taxon>Glomeraceae</taxon>
        <taxon>Rhizophagus</taxon>
    </lineage>
</organism>
<keyword evidence="3" id="KW-1185">Reference proteome</keyword>
<dbReference type="EMBL" id="LLXI01002625">
    <property type="protein sequence ID" value="PKY57631.1"/>
    <property type="molecule type" value="Genomic_DNA"/>
</dbReference>
<accession>A0A2I1HFG8</accession>
<evidence type="ECO:0000313" key="2">
    <source>
        <dbReference type="EMBL" id="PKY57631.1"/>
    </source>
</evidence>
<comment type="caution">
    <text evidence="2">The sequence shown here is derived from an EMBL/GenBank/DDBJ whole genome shotgun (WGS) entry which is preliminary data.</text>
</comment>
<evidence type="ECO:0000256" key="1">
    <source>
        <dbReference type="SAM" id="MobiDB-lite"/>
    </source>
</evidence>
<dbReference type="VEuPathDB" id="FungiDB:FUN_019885"/>
<protein>
    <submittedName>
        <fullName evidence="2">Uncharacterized protein</fullName>
    </submittedName>
</protein>
<feature type="compositionally biased region" description="Low complexity" evidence="1">
    <location>
        <begin position="73"/>
        <end position="84"/>
    </location>
</feature>
<feature type="region of interest" description="Disordered" evidence="1">
    <location>
        <begin position="64"/>
        <end position="106"/>
    </location>
</feature>
<feature type="compositionally biased region" description="Acidic residues" evidence="1">
    <location>
        <begin position="85"/>
        <end position="98"/>
    </location>
</feature>
<reference evidence="2 3" key="1">
    <citation type="submission" date="2015-10" db="EMBL/GenBank/DDBJ databases">
        <title>Genome analyses suggest a sexual origin of heterokaryosis in a supposedly ancient asexual fungus.</title>
        <authorList>
            <person name="Ropars J."/>
            <person name="Sedzielewska K."/>
            <person name="Noel J."/>
            <person name="Charron P."/>
            <person name="Farinelli L."/>
            <person name="Marton T."/>
            <person name="Kruger M."/>
            <person name="Pelin A."/>
            <person name="Brachmann A."/>
            <person name="Corradi N."/>
        </authorList>
    </citation>
    <scope>NUCLEOTIDE SEQUENCE [LARGE SCALE GENOMIC DNA]</scope>
    <source>
        <strain evidence="2 3">A4</strain>
    </source>
</reference>
<dbReference type="Proteomes" id="UP000234323">
    <property type="component" value="Unassembled WGS sequence"/>
</dbReference>
<evidence type="ECO:0000313" key="3">
    <source>
        <dbReference type="Proteomes" id="UP000234323"/>
    </source>
</evidence>
<sequence length="142" mass="16184">MPKETVSTSAILLTHNSVPEGLSNSSDNFKEEMWFDKNMFFNETNSSKVNTVTSNDDVYFSEANKINKHDSDPNSINDDSNSDSNFEDEIPADSDDDEYNRYGGYSGYNEYGECDRGYYYRDGRYERKTSPIISPIISLVTT</sequence>
<dbReference type="AlphaFoldDB" id="A0A2I1HFG8"/>